<evidence type="ECO:0000256" key="5">
    <source>
        <dbReference type="ARBA" id="ARBA00022692"/>
    </source>
</evidence>
<feature type="domain" description="Cation/H+ exchanger transmembrane" evidence="12">
    <location>
        <begin position="11"/>
        <end position="364"/>
    </location>
</feature>
<comment type="similarity">
    <text evidence="2">Belongs to the monovalent cation:proton antiporter 2 (CPA2) transporter (TC 2.A.37) family.</text>
</comment>
<feature type="transmembrane region" description="Helical" evidence="11">
    <location>
        <begin position="88"/>
        <end position="110"/>
    </location>
</feature>
<dbReference type="GO" id="GO:1902600">
    <property type="term" value="P:proton transmembrane transport"/>
    <property type="evidence" value="ECO:0007669"/>
    <property type="project" value="InterPro"/>
</dbReference>
<gene>
    <name evidence="13" type="ORF">FK531_21415</name>
</gene>
<dbReference type="PANTHER" id="PTHR43562:SF3">
    <property type="entry name" value="SODIUM ION_PROTON EXCHANGER (EUROFUNG)"/>
    <property type="match status" value="1"/>
</dbReference>
<dbReference type="GO" id="GO:0006814">
    <property type="term" value="P:sodium ion transport"/>
    <property type="evidence" value="ECO:0007669"/>
    <property type="project" value="UniProtKB-KW"/>
</dbReference>
<dbReference type="Pfam" id="PF00999">
    <property type="entry name" value="Na_H_Exchanger"/>
    <property type="match status" value="1"/>
</dbReference>
<evidence type="ECO:0000313" key="14">
    <source>
        <dbReference type="Proteomes" id="UP000316256"/>
    </source>
</evidence>
<feature type="transmembrane region" description="Helical" evidence="11">
    <location>
        <begin position="147"/>
        <end position="166"/>
    </location>
</feature>
<reference evidence="13 14" key="1">
    <citation type="submission" date="2019-06" db="EMBL/GenBank/DDBJ databases">
        <title>Rhodococcus spaelei sp. nov., isolated from a cave.</title>
        <authorList>
            <person name="Lee S.D."/>
        </authorList>
    </citation>
    <scope>NUCLEOTIDE SEQUENCE [LARGE SCALE GENOMIC DNA]</scope>
    <source>
        <strain evidence="13 14">C9-5</strain>
    </source>
</reference>
<keyword evidence="5 11" id="KW-0812">Transmembrane</keyword>
<keyword evidence="10" id="KW-0739">Sodium transport</keyword>
<evidence type="ECO:0000256" key="4">
    <source>
        <dbReference type="ARBA" id="ARBA00022449"/>
    </source>
</evidence>
<feature type="transmembrane region" description="Helical" evidence="11">
    <location>
        <begin position="349"/>
        <end position="370"/>
    </location>
</feature>
<feature type="transmembrane region" description="Helical" evidence="11">
    <location>
        <begin position="172"/>
        <end position="192"/>
    </location>
</feature>
<dbReference type="Proteomes" id="UP000316256">
    <property type="component" value="Unassembled WGS sequence"/>
</dbReference>
<feature type="transmembrane region" description="Helical" evidence="11">
    <location>
        <begin position="116"/>
        <end position="135"/>
    </location>
</feature>
<sequence>MGFSTLAFNSAIALLGPALAYRQRWHFPVVLGELVAGVAVGATGLGLLDATDPTLTFLADIGFALVMFVAGTHVPMRQKALRPALARGAVQAIVVGVLAVPAGLGVATVFDTGHAPLYSVLIASSSAALVLPIVDSLRLGGTSVLQLVAQVAVADTACIVALPLVIDPAHAPRAALGALAVAGCAVAVYWFFRALEYHDLRGRLHRVSEDRKFAMELRVNLCILFGLAALAVWSHVSIMLAGFALGLAVAAVGEPHRLARQLFGITEGFFGPLFYVWLGASLNLRELVDRPSYSVLGVVLGLAAVAVHCLARFLGQPLPLGALAAAQLGIPVAAATIGTQLHLLSRGEAPALLLGALVTIGIASVAGGLATRRGLTKS</sequence>
<evidence type="ECO:0000256" key="8">
    <source>
        <dbReference type="ARBA" id="ARBA00023065"/>
    </source>
</evidence>
<dbReference type="RefSeq" id="WP_142103232.1">
    <property type="nucleotide sequence ID" value="NZ_VIGH01000012.1"/>
</dbReference>
<evidence type="ECO:0000256" key="7">
    <source>
        <dbReference type="ARBA" id="ARBA00023053"/>
    </source>
</evidence>
<keyword evidence="3" id="KW-0813">Transport</keyword>
<keyword evidence="14" id="KW-1185">Reference proteome</keyword>
<dbReference type="GO" id="GO:0015297">
    <property type="term" value="F:antiporter activity"/>
    <property type="evidence" value="ECO:0007669"/>
    <property type="project" value="UniProtKB-KW"/>
</dbReference>
<keyword evidence="8" id="KW-0406">Ion transport</keyword>
<evidence type="ECO:0000256" key="3">
    <source>
        <dbReference type="ARBA" id="ARBA00022448"/>
    </source>
</evidence>
<dbReference type="OrthoDB" id="4413712at2"/>
<evidence type="ECO:0000256" key="6">
    <source>
        <dbReference type="ARBA" id="ARBA00022989"/>
    </source>
</evidence>
<evidence type="ECO:0000259" key="12">
    <source>
        <dbReference type="Pfam" id="PF00999"/>
    </source>
</evidence>
<organism evidence="13 14">
    <name type="scientific">Rhodococcus spelaei</name>
    <dbReference type="NCBI Taxonomy" id="2546320"/>
    <lineage>
        <taxon>Bacteria</taxon>
        <taxon>Bacillati</taxon>
        <taxon>Actinomycetota</taxon>
        <taxon>Actinomycetes</taxon>
        <taxon>Mycobacteriales</taxon>
        <taxon>Nocardiaceae</taxon>
        <taxon>Rhodococcus</taxon>
    </lineage>
</organism>
<feature type="transmembrane region" description="Helical" evidence="11">
    <location>
        <begin position="292"/>
        <end position="311"/>
    </location>
</feature>
<dbReference type="AlphaFoldDB" id="A0A541AZJ9"/>
<dbReference type="PANTHER" id="PTHR43562">
    <property type="entry name" value="NAPA-TYPE SODIUM/HYDROGEN ANTIPORTER"/>
    <property type="match status" value="1"/>
</dbReference>
<comment type="subcellular location">
    <subcellularLocation>
        <location evidence="1">Membrane</location>
        <topology evidence="1">Multi-pass membrane protein</topology>
    </subcellularLocation>
</comment>
<feature type="transmembrane region" description="Helical" evidence="11">
    <location>
        <begin position="262"/>
        <end position="280"/>
    </location>
</feature>
<feature type="transmembrane region" description="Helical" evidence="11">
    <location>
        <begin position="55"/>
        <end position="76"/>
    </location>
</feature>
<comment type="caution">
    <text evidence="13">The sequence shown here is derived from an EMBL/GenBank/DDBJ whole genome shotgun (WGS) entry which is preliminary data.</text>
</comment>
<feature type="transmembrane region" description="Helical" evidence="11">
    <location>
        <begin position="213"/>
        <end position="232"/>
    </location>
</feature>
<name>A0A541AZJ9_9NOCA</name>
<evidence type="ECO:0000256" key="1">
    <source>
        <dbReference type="ARBA" id="ARBA00004141"/>
    </source>
</evidence>
<dbReference type="InterPro" id="IPR038770">
    <property type="entry name" value="Na+/solute_symporter_sf"/>
</dbReference>
<keyword evidence="9 11" id="KW-0472">Membrane</keyword>
<accession>A0A541AZJ9</accession>
<dbReference type="GO" id="GO:0016020">
    <property type="term" value="C:membrane"/>
    <property type="evidence" value="ECO:0007669"/>
    <property type="project" value="UniProtKB-SubCell"/>
</dbReference>
<evidence type="ECO:0000256" key="2">
    <source>
        <dbReference type="ARBA" id="ARBA00005551"/>
    </source>
</evidence>
<dbReference type="Gene3D" id="1.20.1530.20">
    <property type="match status" value="1"/>
</dbReference>
<evidence type="ECO:0000313" key="13">
    <source>
        <dbReference type="EMBL" id="TQF65495.1"/>
    </source>
</evidence>
<evidence type="ECO:0000256" key="10">
    <source>
        <dbReference type="ARBA" id="ARBA00023201"/>
    </source>
</evidence>
<keyword evidence="7" id="KW-0915">Sodium</keyword>
<dbReference type="InterPro" id="IPR006153">
    <property type="entry name" value="Cation/H_exchanger_TM"/>
</dbReference>
<evidence type="ECO:0000256" key="9">
    <source>
        <dbReference type="ARBA" id="ARBA00023136"/>
    </source>
</evidence>
<keyword evidence="6 11" id="KW-1133">Transmembrane helix</keyword>
<dbReference type="EMBL" id="VIGH01000012">
    <property type="protein sequence ID" value="TQF65495.1"/>
    <property type="molecule type" value="Genomic_DNA"/>
</dbReference>
<proteinExistence type="inferred from homology"/>
<protein>
    <submittedName>
        <fullName evidence="13">Cation:proton antiporter</fullName>
    </submittedName>
</protein>
<keyword evidence="4" id="KW-0050">Antiport</keyword>
<evidence type="ECO:0000256" key="11">
    <source>
        <dbReference type="SAM" id="Phobius"/>
    </source>
</evidence>